<evidence type="ECO:0000256" key="1">
    <source>
        <dbReference type="ARBA" id="ARBA00022723"/>
    </source>
</evidence>
<keyword evidence="5" id="KW-0808">Transferase</keyword>
<keyword evidence="2" id="KW-0408">Iron</keyword>
<name>A0A318ERW6_9FIRM</name>
<dbReference type="InterPro" id="IPR017896">
    <property type="entry name" value="4Fe4S_Fe-S-bd"/>
</dbReference>
<gene>
    <name evidence="5" type="ORF">C8E03_102521</name>
</gene>
<dbReference type="SUPFAM" id="SSF54862">
    <property type="entry name" value="4Fe-4S ferredoxins"/>
    <property type="match status" value="1"/>
</dbReference>
<organism evidence="5 6">
    <name type="scientific">Lachnotalea glycerini</name>
    <dbReference type="NCBI Taxonomy" id="1763509"/>
    <lineage>
        <taxon>Bacteria</taxon>
        <taxon>Bacillati</taxon>
        <taxon>Bacillota</taxon>
        <taxon>Clostridia</taxon>
        <taxon>Lachnospirales</taxon>
        <taxon>Lachnospiraceae</taxon>
        <taxon>Lachnotalea</taxon>
    </lineage>
</organism>
<dbReference type="Gene3D" id="3.40.50.620">
    <property type="entry name" value="HUPs"/>
    <property type="match status" value="1"/>
</dbReference>
<dbReference type="GO" id="GO:0051536">
    <property type="term" value="F:iron-sulfur cluster binding"/>
    <property type="evidence" value="ECO:0007669"/>
    <property type="project" value="UniProtKB-KW"/>
</dbReference>
<evidence type="ECO:0000313" key="6">
    <source>
        <dbReference type="Proteomes" id="UP000247523"/>
    </source>
</evidence>
<evidence type="ECO:0000256" key="2">
    <source>
        <dbReference type="ARBA" id="ARBA00023004"/>
    </source>
</evidence>
<dbReference type="InterPro" id="IPR017900">
    <property type="entry name" value="4Fe4S_Fe_S_CS"/>
</dbReference>
<dbReference type="PROSITE" id="PS51379">
    <property type="entry name" value="4FE4S_FER_2"/>
    <property type="match status" value="1"/>
</dbReference>
<evidence type="ECO:0000256" key="3">
    <source>
        <dbReference type="ARBA" id="ARBA00023014"/>
    </source>
</evidence>
<evidence type="ECO:0000313" key="5">
    <source>
        <dbReference type="EMBL" id="PXV93746.1"/>
    </source>
</evidence>
<keyword evidence="3" id="KW-0411">Iron-sulfur</keyword>
<evidence type="ECO:0000259" key="4">
    <source>
        <dbReference type="PROSITE" id="PS51379"/>
    </source>
</evidence>
<dbReference type="Pfam" id="PF01507">
    <property type="entry name" value="PAPS_reduct"/>
    <property type="match status" value="1"/>
</dbReference>
<proteinExistence type="predicted"/>
<dbReference type="AlphaFoldDB" id="A0A318ERW6"/>
<dbReference type="SUPFAM" id="SSF52402">
    <property type="entry name" value="Adenine nucleotide alpha hydrolases-like"/>
    <property type="match status" value="1"/>
</dbReference>
<keyword evidence="1" id="KW-0479">Metal-binding</keyword>
<dbReference type="PROSITE" id="PS00198">
    <property type="entry name" value="4FE4S_FER_1"/>
    <property type="match status" value="1"/>
</dbReference>
<dbReference type="PANTHER" id="PTHR43196:SF2">
    <property type="entry name" value="PHOSPHOADENOSINE PHOSPHOSULFATE REDUCTASE"/>
    <property type="match status" value="1"/>
</dbReference>
<dbReference type="InterPro" id="IPR050128">
    <property type="entry name" value="Sulfate_adenylyltrnsfr_sub2"/>
</dbReference>
<dbReference type="InterPro" id="IPR014729">
    <property type="entry name" value="Rossmann-like_a/b/a_fold"/>
</dbReference>
<comment type="caution">
    <text evidence="5">The sequence shown here is derived from an EMBL/GenBank/DDBJ whole genome shotgun (WGS) entry which is preliminary data.</text>
</comment>
<dbReference type="GO" id="GO:0046872">
    <property type="term" value="F:metal ion binding"/>
    <property type="evidence" value="ECO:0007669"/>
    <property type="project" value="UniProtKB-KW"/>
</dbReference>
<dbReference type="GO" id="GO:0016740">
    <property type="term" value="F:transferase activity"/>
    <property type="evidence" value="ECO:0007669"/>
    <property type="project" value="UniProtKB-KW"/>
</dbReference>
<dbReference type="PANTHER" id="PTHR43196">
    <property type="entry name" value="SULFATE ADENYLYLTRANSFERASE SUBUNIT 2"/>
    <property type="match status" value="1"/>
</dbReference>
<sequence>MYSYTYDRKSGGILLNFSPTVFSKEPRPVYAAELDLLGFHEYWKYDKQNDVPYMWAEANNYWYRGVLVAKLEGGNLYTAPKIQFAYLCSEYRETPNGKTSEKVLFDLPDKQPTITDNKGNVFNIVKPEPNDNFLRPVDIAAMVEANREMLEIIEQTTVKKILAIYTKYKNKLDCFHVAFSGGKDSQVLLDLVKKALPKGSFVVVFGDTGMEFPDTYDVIKKTHLQCIEEEIPFYIAESHLKPKQSWELFGPPSRTLRWCCSVHKSTPQTLKLREITGKDDYTGLAFVGVRAQESATRAEYDYFNDGKKIKGQYSHNSILEWTSAEVWLYIYGNDVLINEAYKKGSARVGCICCPMGGGKAGYVEFKNYTTEVSSYFDFIKQSNGRSNVNVDEYVKSGGWSARKNGRDLAGNPNRYSERIEDGFLIIEIENPASDWKEWIKTIDIDKDDFSIQETKTGYTARLKEEVIKKNPLLGRLFRQVFHKAACCNGCRVCEANCPIGAIQFAGNRISINGCVQCHKCHEIDSGCLRYHSLRHPQGGGKPMRSLNTMSNHAPKTEWLAAFFEKKNDFFSEHNLGPEQISFFKRLLKDAKLAEKNKVSEFTELVSAIGWDTDVAQGLILLNLVFENPQIEWYVRNFDIGKTYIRKEAEDMLVAYDVKPPVAKSICGAFKRLTETPFGTTLRFGYVTEEGDLVRTKCSVTDPRVVLYGLFKFAEKCNDYKEFTLATLLNDSIERDGISPTRIFGLDREDMTPILLGLSARYPEFIMASFTNDLEKITLAEDKTSVDVLDLFKEDIANG</sequence>
<protein>
    <submittedName>
        <fullName evidence="5">3'-phosphoadenosine 5'-phosphosulfate sulfotransferase (PAPS reductase)/FAD synthetase</fullName>
    </submittedName>
</protein>
<accession>A0A318ERW6</accession>
<reference evidence="5 6" key="1">
    <citation type="submission" date="2018-05" db="EMBL/GenBank/DDBJ databases">
        <title>Genomic Encyclopedia of Type Strains, Phase IV (KMG-IV): sequencing the most valuable type-strain genomes for metagenomic binning, comparative biology and taxonomic classification.</title>
        <authorList>
            <person name="Goeker M."/>
        </authorList>
    </citation>
    <scope>NUCLEOTIDE SEQUENCE [LARGE SCALE GENOMIC DNA]</scope>
    <source>
        <strain evidence="5 6">DSM 28816</strain>
    </source>
</reference>
<dbReference type="RefSeq" id="WP_110290601.1">
    <property type="nucleotide sequence ID" value="NZ_QICS01000002.1"/>
</dbReference>
<dbReference type="EMBL" id="QICS01000002">
    <property type="protein sequence ID" value="PXV93746.1"/>
    <property type="molecule type" value="Genomic_DNA"/>
</dbReference>
<dbReference type="Proteomes" id="UP000247523">
    <property type="component" value="Unassembled WGS sequence"/>
</dbReference>
<dbReference type="InterPro" id="IPR002500">
    <property type="entry name" value="PAPS_reduct_dom"/>
</dbReference>
<feature type="domain" description="4Fe-4S ferredoxin-type" evidence="4">
    <location>
        <begin position="477"/>
        <end position="507"/>
    </location>
</feature>